<dbReference type="RefSeq" id="XP_018134014.1">
    <property type="nucleotide sequence ID" value="XM_018270982.1"/>
</dbReference>
<keyword evidence="3" id="KW-1185">Reference proteome</keyword>
<dbReference type="AlphaFoldDB" id="A0A1B8GWQ8"/>
<protein>
    <submittedName>
        <fullName evidence="2">Uncharacterized protein</fullName>
    </submittedName>
</protein>
<dbReference type="STRING" id="342668.A0A1B8GWQ8"/>
<reference evidence="3" key="2">
    <citation type="journal article" date="2018" name="Nat. Commun.">
        <title>Extreme sensitivity to ultraviolet light in the fungal pathogen causing white-nose syndrome of bats.</title>
        <authorList>
            <person name="Palmer J.M."/>
            <person name="Drees K.P."/>
            <person name="Foster J.T."/>
            <person name="Lindner D.L."/>
        </authorList>
    </citation>
    <scope>NUCLEOTIDE SEQUENCE [LARGE SCALE GENOMIC DNA]</scope>
    <source>
        <strain evidence="3">UAMH 10579</strain>
    </source>
</reference>
<feature type="region of interest" description="Disordered" evidence="1">
    <location>
        <begin position="196"/>
        <end position="349"/>
    </location>
</feature>
<feature type="compositionally biased region" description="Polar residues" evidence="1">
    <location>
        <begin position="296"/>
        <end position="315"/>
    </location>
</feature>
<organism evidence="2 3">
    <name type="scientific">Pseudogymnoascus verrucosus</name>
    <dbReference type="NCBI Taxonomy" id="342668"/>
    <lineage>
        <taxon>Eukaryota</taxon>
        <taxon>Fungi</taxon>
        <taxon>Dikarya</taxon>
        <taxon>Ascomycota</taxon>
        <taxon>Pezizomycotina</taxon>
        <taxon>Leotiomycetes</taxon>
        <taxon>Thelebolales</taxon>
        <taxon>Thelebolaceae</taxon>
        <taxon>Pseudogymnoascus</taxon>
    </lineage>
</organism>
<gene>
    <name evidence="2" type="ORF">VE01_01460</name>
</gene>
<feature type="compositionally biased region" description="Low complexity" evidence="1">
    <location>
        <begin position="16"/>
        <end position="25"/>
    </location>
</feature>
<dbReference type="OrthoDB" id="5374569at2759"/>
<feature type="compositionally biased region" description="Basic and acidic residues" evidence="1">
    <location>
        <begin position="268"/>
        <end position="295"/>
    </location>
</feature>
<feature type="compositionally biased region" description="Basic and acidic residues" evidence="1">
    <location>
        <begin position="147"/>
        <end position="165"/>
    </location>
</feature>
<dbReference type="EMBL" id="KV460209">
    <property type="protein sequence ID" value="OBU00282.1"/>
    <property type="molecule type" value="Genomic_DNA"/>
</dbReference>
<evidence type="ECO:0000256" key="1">
    <source>
        <dbReference type="SAM" id="MobiDB-lite"/>
    </source>
</evidence>
<feature type="region of interest" description="Disordered" evidence="1">
    <location>
        <begin position="1"/>
        <end position="77"/>
    </location>
</feature>
<proteinExistence type="predicted"/>
<dbReference type="Proteomes" id="UP000091956">
    <property type="component" value="Unassembled WGS sequence"/>
</dbReference>
<feature type="compositionally biased region" description="Acidic residues" evidence="1">
    <location>
        <begin position="242"/>
        <end position="255"/>
    </location>
</feature>
<feature type="compositionally biased region" description="Basic and acidic residues" evidence="1">
    <location>
        <begin position="324"/>
        <end position="349"/>
    </location>
</feature>
<name>A0A1B8GWQ8_9PEZI</name>
<dbReference type="GeneID" id="28834846"/>
<accession>A0A1B8GWQ8</accession>
<evidence type="ECO:0000313" key="3">
    <source>
        <dbReference type="Proteomes" id="UP000091956"/>
    </source>
</evidence>
<reference evidence="2 3" key="1">
    <citation type="submission" date="2016-03" db="EMBL/GenBank/DDBJ databases">
        <title>Comparative genomics of Pseudogymnoascus destructans, the fungus causing white-nose syndrome of bats.</title>
        <authorList>
            <person name="Palmer J.M."/>
            <person name="Drees K.P."/>
            <person name="Foster J.T."/>
            <person name="Lindner D.L."/>
        </authorList>
    </citation>
    <scope>NUCLEOTIDE SEQUENCE [LARGE SCALE GENOMIC DNA]</scope>
    <source>
        <strain evidence="2 3">UAMH 10579</strain>
    </source>
</reference>
<feature type="region of interest" description="Disordered" evidence="1">
    <location>
        <begin position="147"/>
        <end position="177"/>
    </location>
</feature>
<sequence length="349" mass="38745">MTRKLPWLQTDTNQDSSGSRSTTSSRPRRSRPIVDSSDIEQPPGRQNRRGKGPRAAAREVSPTPLDEPPDESFMIDGFSNDDRYRMVEDEFLDVAKEFTQHLHTAEYQRMKNSAKAKNAATINAISRPVTTKMGGETRRKVESIARAKKQADAIKDIHGDQPREEGESDESQGPWLGTALHGLMEKPRASAVPLTDISGFHSTTKAAAGYKGSTVGRMETYDVPDPEEFELAKPASIKSTEGEGETETEDDDDDLAAAPVVTQKGSHIKKESIEKRNIISESGETRQSEVIKSESFEPSSYNQGEPTSTGSTISAESKARIARRREQGRIKRMKEEEDIKDAKYMPKFL</sequence>
<evidence type="ECO:0000313" key="2">
    <source>
        <dbReference type="EMBL" id="OBU00282.1"/>
    </source>
</evidence>